<protein>
    <recommendedName>
        <fullName evidence="2">Pyrrolo-quinoline quinone repeat domain-containing protein</fullName>
    </recommendedName>
</protein>
<evidence type="ECO:0000313" key="4">
    <source>
        <dbReference type="Proteomes" id="UP001064971"/>
    </source>
</evidence>
<sequence>MVWRGWALALLWAGAAFGQTGDGGVSFGSPTTAPRFSERERVPVTLPLWRAPLEYNDEGYAVLAASGSRVVGLSGQTLWAREAASGRVLWRRGGFRPGLAANATFVAATTQGGRVAVIEVGTGRELWCHKLTVSVPSALRWFGDLLRVSGVPPGGQFGQDQVLTGLGGERRFVTRPDETVEHRAGSLLLTASRRDALLGQGGAYAAWDAGTGGRRWTVRAASFLRREGDTLYFQAVPPESGLVEGRGTQPLLAVDARTGRAVSRPVPLSFPELSGARGATFGGVALDGQCLWVAAWVGDDLRVVACHRRDGEPGGARASLPEGGRNGGRLAWIGGPALGRLWFTDTVRLVWGAKTTNGGLLAFPPHGTHTELSRLDVTGNRLVVAGTDGQVLVYRVDALGGTNTPRVVSRHVTTSRRFGPSVIVPGVLIVQGEKEVLAFPAR</sequence>
<name>A0ABM8AB46_9DEIO</name>
<dbReference type="Gene3D" id="2.130.10.10">
    <property type="entry name" value="YVTN repeat-like/Quinoprotein amine dehydrogenase"/>
    <property type="match status" value="1"/>
</dbReference>
<gene>
    <name evidence="3" type="ORF">DAETH_09570</name>
</gene>
<dbReference type="Proteomes" id="UP001064971">
    <property type="component" value="Chromosome"/>
</dbReference>
<accession>A0ABM8AB46</accession>
<keyword evidence="4" id="KW-1185">Reference proteome</keyword>
<dbReference type="InterPro" id="IPR011047">
    <property type="entry name" value="Quinoprotein_ADH-like_sf"/>
</dbReference>
<proteinExistence type="predicted"/>
<keyword evidence="1" id="KW-0732">Signal</keyword>
<dbReference type="RefSeq" id="WP_264776785.1">
    <property type="nucleotide sequence ID" value="NZ_AP026560.1"/>
</dbReference>
<dbReference type="InterPro" id="IPR015943">
    <property type="entry name" value="WD40/YVTN_repeat-like_dom_sf"/>
</dbReference>
<evidence type="ECO:0000256" key="1">
    <source>
        <dbReference type="SAM" id="SignalP"/>
    </source>
</evidence>
<feature type="signal peptide" evidence="1">
    <location>
        <begin position="1"/>
        <end position="18"/>
    </location>
</feature>
<evidence type="ECO:0000313" key="3">
    <source>
        <dbReference type="EMBL" id="BDP40988.1"/>
    </source>
</evidence>
<organism evidence="3 4">
    <name type="scientific">Deinococcus aetherius</name>
    <dbReference type="NCBI Taxonomy" id="200252"/>
    <lineage>
        <taxon>Bacteria</taxon>
        <taxon>Thermotogati</taxon>
        <taxon>Deinococcota</taxon>
        <taxon>Deinococci</taxon>
        <taxon>Deinococcales</taxon>
        <taxon>Deinococcaceae</taxon>
        <taxon>Deinococcus</taxon>
    </lineage>
</organism>
<reference evidence="3" key="1">
    <citation type="submission" date="2022-07" db="EMBL/GenBank/DDBJ databases">
        <title>Complete Genome Sequence of the Radioresistant Bacterium Deinococcus aetherius ST0316, Isolated from the Air Dust collected in Lower Stratosphere above Japan.</title>
        <authorList>
            <person name="Satoh K."/>
            <person name="Hagiwara K."/>
            <person name="Katsumata K."/>
            <person name="Kubo A."/>
            <person name="Yokobori S."/>
            <person name="Yamagishi A."/>
            <person name="Oono Y."/>
            <person name="Narumi I."/>
        </authorList>
    </citation>
    <scope>NUCLEOTIDE SEQUENCE</scope>
    <source>
        <strain evidence="3">ST0316</strain>
    </source>
</reference>
<dbReference type="InterPro" id="IPR002372">
    <property type="entry name" value="PQQ_rpt_dom"/>
</dbReference>
<dbReference type="SUPFAM" id="SSF50998">
    <property type="entry name" value="Quinoprotein alcohol dehydrogenase-like"/>
    <property type="match status" value="1"/>
</dbReference>
<feature type="chain" id="PRO_5045704183" description="Pyrrolo-quinoline quinone repeat domain-containing protein" evidence="1">
    <location>
        <begin position="19"/>
        <end position="442"/>
    </location>
</feature>
<dbReference type="Pfam" id="PF13360">
    <property type="entry name" value="PQQ_2"/>
    <property type="match status" value="1"/>
</dbReference>
<evidence type="ECO:0000259" key="2">
    <source>
        <dbReference type="Pfam" id="PF13360"/>
    </source>
</evidence>
<feature type="domain" description="Pyrrolo-quinoline quinone repeat" evidence="2">
    <location>
        <begin position="49"/>
        <end position="131"/>
    </location>
</feature>
<dbReference type="EMBL" id="AP026560">
    <property type="protein sequence ID" value="BDP40988.1"/>
    <property type="molecule type" value="Genomic_DNA"/>
</dbReference>